<dbReference type="EMBL" id="LAUZ02000007">
    <property type="protein sequence ID" value="KKF03853.1"/>
    <property type="molecule type" value="Genomic_DNA"/>
</dbReference>
<dbReference type="AlphaFoldDB" id="A0A0M2KA44"/>
<comment type="caution">
    <text evidence="1">The sequence shown here is derived from an EMBL/GenBank/DDBJ whole genome shotgun (WGS) entry which is preliminary data.</text>
</comment>
<evidence type="ECO:0000313" key="2">
    <source>
        <dbReference type="Proteomes" id="UP000034150"/>
    </source>
</evidence>
<organism evidence="1 2">
    <name type="scientific">Mycolicibacterium obuense</name>
    <dbReference type="NCBI Taxonomy" id="1807"/>
    <lineage>
        <taxon>Bacteria</taxon>
        <taxon>Bacillati</taxon>
        <taxon>Actinomycetota</taxon>
        <taxon>Actinomycetes</taxon>
        <taxon>Mycobacteriales</taxon>
        <taxon>Mycobacteriaceae</taxon>
        <taxon>Mycolicibacterium</taxon>
    </lineage>
</organism>
<dbReference type="RefSeq" id="WP_046361201.1">
    <property type="nucleotide sequence ID" value="NZ_LAUZ02000007.1"/>
</dbReference>
<dbReference type="PATRIC" id="fig|1807.13.peg.1025"/>
<reference evidence="1 2" key="1">
    <citation type="journal article" date="2015" name="Genome Announc.">
        <title>Draft Genome Sequence of Mycobacterium obuense Strain UC1, Isolated from Patient Sputum.</title>
        <authorList>
            <person name="Greninger A.L."/>
            <person name="Cunningham G."/>
            <person name="Hsu E.D."/>
            <person name="Yu J.M."/>
            <person name="Chiu C.Y."/>
            <person name="Miller S."/>
        </authorList>
    </citation>
    <scope>NUCLEOTIDE SEQUENCE [LARGE SCALE GENOMIC DNA]</scope>
    <source>
        <strain evidence="1 2">UC1</strain>
    </source>
</reference>
<protein>
    <submittedName>
        <fullName evidence="1">Uncharacterized protein</fullName>
    </submittedName>
</protein>
<sequence>MPSTPSCHFRAGDYLYAGQAHEDVIARLDGFDDTAKIVARNSVTELIDLQNGTITCHQVAVIASAIANALQGNTYGETL</sequence>
<accession>A0A0M2KA44</accession>
<proteinExistence type="predicted"/>
<gene>
    <name evidence="1" type="ORF">WN67_01070</name>
</gene>
<keyword evidence="2" id="KW-1185">Reference proteome</keyword>
<dbReference type="Proteomes" id="UP000034150">
    <property type="component" value="Unassembled WGS sequence"/>
</dbReference>
<name>A0A0M2KA44_9MYCO</name>
<evidence type="ECO:0000313" key="1">
    <source>
        <dbReference type="EMBL" id="KKF03853.1"/>
    </source>
</evidence>
<dbReference type="OrthoDB" id="4736176at2"/>